<dbReference type="InterPro" id="IPR008397">
    <property type="entry name" value="Alginate_lyase_dom"/>
</dbReference>
<evidence type="ECO:0000313" key="6">
    <source>
        <dbReference type="Proteomes" id="UP000663923"/>
    </source>
</evidence>
<dbReference type="GO" id="GO:0016829">
    <property type="term" value="F:lyase activity"/>
    <property type="evidence" value="ECO:0007669"/>
    <property type="project" value="UniProtKB-KW"/>
</dbReference>
<feature type="compositionally biased region" description="Basic and acidic residues" evidence="3">
    <location>
        <begin position="1"/>
        <end position="15"/>
    </location>
</feature>
<evidence type="ECO:0000256" key="1">
    <source>
        <dbReference type="ARBA" id="ARBA00022729"/>
    </source>
</evidence>
<keyword evidence="1" id="KW-0732">Signal</keyword>
<reference evidence="5 6" key="1">
    <citation type="submission" date="2021-03" db="EMBL/GenBank/DDBJ databases">
        <title>Complete genome of Parasphingorhabdus_sp.JHSY0214.</title>
        <authorList>
            <person name="Yoo J.H."/>
            <person name="Bae J.W."/>
        </authorList>
    </citation>
    <scope>NUCLEOTIDE SEQUENCE [LARGE SCALE GENOMIC DNA]</scope>
    <source>
        <strain evidence="5 6">JHSY0214</strain>
    </source>
</reference>
<dbReference type="Proteomes" id="UP000663923">
    <property type="component" value="Chromosome"/>
</dbReference>
<evidence type="ECO:0000313" key="5">
    <source>
        <dbReference type="EMBL" id="QTD55855.1"/>
    </source>
</evidence>
<feature type="compositionally biased region" description="Basic and acidic residues" evidence="3">
    <location>
        <begin position="26"/>
        <end position="37"/>
    </location>
</feature>
<dbReference type="EMBL" id="CP071794">
    <property type="protein sequence ID" value="QTD55855.1"/>
    <property type="molecule type" value="Genomic_DNA"/>
</dbReference>
<evidence type="ECO:0000259" key="4">
    <source>
        <dbReference type="Pfam" id="PF05426"/>
    </source>
</evidence>
<dbReference type="InterPro" id="IPR008929">
    <property type="entry name" value="Chondroitin_lyas"/>
</dbReference>
<keyword evidence="2 5" id="KW-0456">Lyase</keyword>
<dbReference type="RefSeq" id="WP_207987679.1">
    <property type="nucleotide sequence ID" value="NZ_CP071794.1"/>
</dbReference>
<evidence type="ECO:0000256" key="3">
    <source>
        <dbReference type="SAM" id="MobiDB-lite"/>
    </source>
</evidence>
<dbReference type="Pfam" id="PF05426">
    <property type="entry name" value="Alginate_lyase"/>
    <property type="match status" value="1"/>
</dbReference>
<proteinExistence type="predicted"/>
<dbReference type="Gene3D" id="1.50.10.100">
    <property type="entry name" value="Chondroitin AC/alginate lyase"/>
    <property type="match status" value="1"/>
</dbReference>
<feature type="region of interest" description="Disordered" evidence="3">
    <location>
        <begin position="1"/>
        <end position="37"/>
    </location>
</feature>
<protein>
    <submittedName>
        <fullName evidence="5">Alginate lyase family protein</fullName>
    </submittedName>
</protein>
<accession>A0ABX7T2S0</accession>
<evidence type="ECO:0000256" key="2">
    <source>
        <dbReference type="ARBA" id="ARBA00023239"/>
    </source>
</evidence>
<gene>
    <name evidence="5" type="ORF">J4G78_16965</name>
</gene>
<feature type="domain" description="Alginate lyase" evidence="4">
    <location>
        <begin position="22"/>
        <end position="298"/>
    </location>
</feature>
<sequence>MSERPRLLEKADDMLASKPRTVTADQSERSEGGQHDFYSEGDYWWPVPGKPNAPYEQRDGQTNPNNFVAHRLSMMRLADHIGTLVSAWKLTGNAAYSDAALRHLNAWFVAPETKMVPRLLYAQAIKGRHTGRSIGLIDTLHLVEVARGAKLLIDGNAVPETEATAIRQWFGDYSTWMNTHPYGIEERDWYNNHSIAWSLQVAAFADLAGDKGLMHLVRKKYKTVYLPTMMDENGGFPKELSRTKPYGYSLFVIDLMAGIAQIASTPDDNLWEFTTPNGRSMALGINFLFPYVADKSKWPYDKDIQYWDDWPVRHPFLLLGGLAKKRCDLVELAMSLPAESEVYEVRRNWPLRHPLIWMR</sequence>
<organism evidence="5 6">
    <name type="scientific">Parasphingorhabdus cellanae</name>
    <dbReference type="NCBI Taxonomy" id="2806553"/>
    <lineage>
        <taxon>Bacteria</taxon>
        <taxon>Pseudomonadati</taxon>
        <taxon>Pseudomonadota</taxon>
        <taxon>Alphaproteobacteria</taxon>
        <taxon>Sphingomonadales</taxon>
        <taxon>Sphingomonadaceae</taxon>
        <taxon>Parasphingorhabdus</taxon>
    </lineage>
</organism>
<keyword evidence="6" id="KW-1185">Reference proteome</keyword>
<dbReference type="SUPFAM" id="SSF48230">
    <property type="entry name" value="Chondroitin AC/alginate lyase"/>
    <property type="match status" value="1"/>
</dbReference>
<name>A0ABX7T2S0_9SPHN</name>